<dbReference type="SUPFAM" id="SSF53187">
    <property type="entry name" value="Zn-dependent exopeptidases"/>
    <property type="match status" value="1"/>
</dbReference>
<dbReference type="PANTHER" id="PTHR11014">
    <property type="entry name" value="PEPTIDASE M20 FAMILY MEMBER"/>
    <property type="match status" value="1"/>
</dbReference>
<dbReference type="Pfam" id="PF01546">
    <property type="entry name" value="Peptidase_M20"/>
    <property type="match status" value="1"/>
</dbReference>
<keyword evidence="1" id="KW-0378">Hydrolase</keyword>
<dbReference type="NCBIfam" id="TIGR01891">
    <property type="entry name" value="amidohydrolases"/>
    <property type="match status" value="1"/>
</dbReference>
<sequence>MLINKLKLHATWIKIFRPFNLVVVSMLFSTHLSAQTQHSAVPKHPVQQAVERDYPKNLEPLFKHFHKNPELSFREFKTAKRLAKELRQLGVKVTEGVGGTGIVGIYENGSGPTVLVRADMDGLPVKEDSGLKYASQMTQKDINGKEMPVMHACGHDMHMTALVGTARQLIAHKKQWQGRLMLIGQPAEERLGGAKAMLADGLYEKFGVPDYALSLHVSSGIPAGKIIMQPKLAYSSADNIDITFFGVGAHGASPHQSVDPILLASNFVIDIQSIISRNINPLEAGVITVGSFHGGFKHNIIPDKVKLELTVRANNEAVRAQLLASIRRIAKGVAITAGLPDSHFPQIDVIESTPVTNNNPSLVTRLKHAISNALGEEILIERQNKGMGAEDFAYFTQTEHQVPGAYFNVGGQPTMDNGVNQPVPAHHSPFFKIEPQSSLINGVSAMTIAVLELLKTQ</sequence>
<evidence type="ECO:0000313" key="4">
    <source>
        <dbReference type="Proteomes" id="UP001548189"/>
    </source>
</evidence>
<dbReference type="InterPro" id="IPR011650">
    <property type="entry name" value="Peptidase_M20_dimer"/>
</dbReference>
<dbReference type="RefSeq" id="WP_353874190.1">
    <property type="nucleotide sequence ID" value="NZ_JBEVCJ010000004.1"/>
</dbReference>
<organism evidence="3 4">
    <name type="scientific">Aliikangiella maris</name>
    <dbReference type="NCBI Taxonomy" id="3162458"/>
    <lineage>
        <taxon>Bacteria</taxon>
        <taxon>Pseudomonadati</taxon>
        <taxon>Pseudomonadota</taxon>
        <taxon>Gammaproteobacteria</taxon>
        <taxon>Oceanospirillales</taxon>
        <taxon>Pleioneaceae</taxon>
        <taxon>Aliikangiella</taxon>
    </lineage>
</organism>
<dbReference type="Gene3D" id="3.40.630.10">
    <property type="entry name" value="Zn peptidases"/>
    <property type="match status" value="1"/>
</dbReference>
<dbReference type="EMBL" id="JBEVCJ010000004">
    <property type="protein sequence ID" value="MET1254627.1"/>
    <property type="molecule type" value="Genomic_DNA"/>
</dbReference>
<proteinExistence type="predicted"/>
<name>A0ABV2BRT1_9GAMM</name>
<feature type="domain" description="Peptidase M20 dimerisation" evidence="2">
    <location>
        <begin position="240"/>
        <end position="331"/>
    </location>
</feature>
<dbReference type="InterPro" id="IPR017439">
    <property type="entry name" value="Amidohydrolase"/>
</dbReference>
<evidence type="ECO:0000256" key="1">
    <source>
        <dbReference type="ARBA" id="ARBA00022801"/>
    </source>
</evidence>
<dbReference type="InterPro" id="IPR002933">
    <property type="entry name" value="Peptidase_M20"/>
</dbReference>
<gene>
    <name evidence="3" type="ORF">ABVT43_05765</name>
</gene>
<dbReference type="Pfam" id="PF07687">
    <property type="entry name" value="M20_dimer"/>
    <property type="match status" value="1"/>
</dbReference>
<protein>
    <submittedName>
        <fullName evidence="3">Amidohydrolase</fullName>
    </submittedName>
</protein>
<dbReference type="InterPro" id="IPR036264">
    <property type="entry name" value="Bact_exopeptidase_dim_dom"/>
</dbReference>
<dbReference type="PANTHER" id="PTHR11014:SF63">
    <property type="entry name" value="METALLOPEPTIDASE, PUTATIVE (AFU_ORTHOLOGUE AFUA_6G09600)-RELATED"/>
    <property type="match status" value="1"/>
</dbReference>
<dbReference type="Proteomes" id="UP001548189">
    <property type="component" value="Unassembled WGS sequence"/>
</dbReference>
<comment type="caution">
    <text evidence="3">The sequence shown here is derived from an EMBL/GenBank/DDBJ whole genome shotgun (WGS) entry which is preliminary data.</text>
</comment>
<evidence type="ECO:0000313" key="3">
    <source>
        <dbReference type="EMBL" id="MET1254627.1"/>
    </source>
</evidence>
<evidence type="ECO:0000259" key="2">
    <source>
        <dbReference type="Pfam" id="PF07687"/>
    </source>
</evidence>
<reference evidence="3 4" key="1">
    <citation type="submission" date="2024-06" db="EMBL/GenBank/DDBJ databases">
        <authorList>
            <person name="Li F."/>
        </authorList>
    </citation>
    <scope>NUCLEOTIDE SEQUENCE [LARGE SCALE GENOMIC DNA]</scope>
    <source>
        <strain evidence="3 4">GXAS 311</strain>
    </source>
</reference>
<keyword evidence="4" id="KW-1185">Reference proteome</keyword>
<dbReference type="PIRSF" id="PIRSF005962">
    <property type="entry name" value="Pept_M20D_amidohydro"/>
    <property type="match status" value="1"/>
</dbReference>
<dbReference type="Gene3D" id="3.30.70.360">
    <property type="match status" value="1"/>
</dbReference>
<dbReference type="SUPFAM" id="SSF55031">
    <property type="entry name" value="Bacterial exopeptidase dimerisation domain"/>
    <property type="match status" value="1"/>
</dbReference>
<accession>A0ABV2BRT1</accession>